<evidence type="ECO:0000313" key="2">
    <source>
        <dbReference type="Proteomes" id="UP000319213"/>
    </source>
</evidence>
<comment type="caution">
    <text evidence="1">The sequence shown here is derived from an EMBL/GenBank/DDBJ whole genome shotgun (WGS) entry which is preliminary data.</text>
</comment>
<protein>
    <submittedName>
        <fullName evidence="1">Uncharacterized protein</fullName>
    </submittedName>
</protein>
<sequence length="152" mass="16486">MRERWSTAEQIAAKIAEFEAALGPSWRRPVAHGIGHQAGGRPVVDRVNAGTGHLLPAVVLATVTGYRCGVRAIPMTAADLDRAIRLLEPAEAYPGSRHPNLRTWRRLRAEIGDHGTAVALFADRLDGPDEGDAFVRAFLAAIRRDRPGRPVA</sequence>
<gene>
    <name evidence="1" type="ORF">FHX40_2252</name>
</gene>
<dbReference type="OrthoDB" id="4729272at2"/>
<keyword evidence="2" id="KW-1185">Reference proteome</keyword>
<dbReference type="Proteomes" id="UP000319213">
    <property type="component" value="Unassembled WGS sequence"/>
</dbReference>
<reference evidence="1 2" key="1">
    <citation type="submission" date="2019-06" db="EMBL/GenBank/DDBJ databases">
        <title>Sequencing the genomes of 1000 actinobacteria strains.</title>
        <authorList>
            <person name="Klenk H.-P."/>
        </authorList>
    </citation>
    <scope>NUCLEOTIDE SEQUENCE [LARGE SCALE GENOMIC DNA]</scope>
    <source>
        <strain evidence="1 2">DSM 43186</strain>
    </source>
</reference>
<name>A0A543IYC2_9ACTN</name>
<organism evidence="1 2">
    <name type="scientific">Thermopolyspora flexuosa</name>
    <dbReference type="NCBI Taxonomy" id="103836"/>
    <lineage>
        <taxon>Bacteria</taxon>
        <taxon>Bacillati</taxon>
        <taxon>Actinomycetota</taxon>
        <taxon>Actinomycetes</taxon>
        <taxon>Streptosporangiales</taxon>
        <taxon>Streptosporangiaceae</taxon>
        <taxon>Thermopolyspora</taxon>
    </lineage>
</organism>
<dbReference type="EMBL" id="VFPQ01000001">
    <property type="protein sequence ID" value="TQM75541.1"/>
    <property type="molecule type" value="Genomic_DNA"/>
</dbReference>
<dbReference type="RefSeq" id="WP_142259543.1">
    <property type="nucleotide sequence ID" value="NZ_BMPV01000001.1"/>
</dbReference>
<dbReference type="AlphaFoldDB" id="A0A543IYC2"/>
<proteinExistence type="predicted"/>
<evidence type="ECO:0000313" key="1">
    <source>
        <dbReference type="EMBL" id="TQM75541.1"/>
    </source>
</evidence>
<accession>A0A543IYC2</accession>